<dbReference type="AlphaFoldDB" id="A0A8U7NXS8"/>
<keyword evidence="4" id="KW-0716">Sensory transduction</keyword>
<evidence type="ECO:0000256" key="3">
    <source>
        <dbReference type="ARBA" id="ARBA00022692"/>
    </source>
</evidence>
<dbReference type="Ensembl" id="ENSCMUT00000015925.2">
    <property type="protein sequence ID" value="ENSCMUP00000030900.1"/>
    <property type="gene ID" value="ENSCMUG00000009263.2"/>
</dbReference>
<keyword evidence="4" id="KW-0552">Olfaction</keyword>
<evidence type="ECO:0000256" key="2">
    <source>
        <dbReference type="ARBA" id="ARBA00022475"/>
    </source>
</evidence>
<evidence type="ECO:0000313" key="9">
    <source>
        <dbReference type="Ensembl" id="ENSCMUP00000030900.1"/>
    </source>
</evidence>
<keyword evidence="5" id="KW-1133">Transmembrane helix</keyword>
<reference evidence="10" key="1">
    <citation type="submission" date="2019-10" db="EMBL/GenBank/DDBJ databases">
        <title>Corvus moneduloides (New Caledonian crow) genome, bCorMon1, primary haplotype.</title>
        <authorList>
            <person name="Rutz C."/>
            <person name="Fungtammasan C."/>
            <person name="Mountcastle J."/>
            <person name="Formenti G."/>
            <person name="Chow W."/>
            <person name="Howe K."/>
            <person name="Steele M.P."/>
            <person name="Fernandes J."/>
            <person name="Gilbert M.T.P."/>
            <person name="Fedrigo O."/>
            <person name="Jarvis E.D."/>
            <person name="Gemmell N."/>
        </authorList>
    </citation>
    <scope>NUCLEOTIDE SEQUENCE [LARGE SCALE GENOMIC DNA]</scope>
</reference>
<evidence type="ECO:0000256" key="7">
    <source>
        <dbReference type="ARBA" id="ARBA00023136"/>
    </source>
</evidence>
<protein>
    <submittedName>
        <fullName evidence="9">Uncharacterized protein</fullName>
    </submittedName>
</protein>
<proteinExistence type="predicted"/>
<evidence type="ECO:0000256" key="6">
    <source>
        <dbReference type="ARBA" id="ARBA00023040"/>
    </source>
</evidence>
<dbReference type="Proteomes" id="UP000694553">
    <property type="component" value="Unassembled WGS sequence"/>
</dbReference>
<reference evidence="9" key="3">
    <citation type="submission" date="2025-09" db="UniProtKB">
        <authorList>
            <consortium name="Ensembl"/>
        </authorList>
    </citation>
    <scope>IDENTIFICATION</scope>
</reference>
<dbReference type="InterPro" id="IPR047132">
    <property type="entry name" value="Olfact_rcpt_6C-like"/>
</dbReference>
<dbReference type="OMA" id="LGSWICG"/>
<comment type="subcellular location">
    <subcellularLocation>
        <location evidence="1">Cell membrane</location>
        <topology evidence="1">Multi-pass membrane protein</topology>
    </subcellularLocation>
</comment>
<evidence type="ECO:0000313" key="10">
    <source>
        <dbReference type="Proteomes" id="UP000694553"/>
    </source>
</evidence>
<dbReference type="PRINTS" id="PR00237">
    <property type="entry name" value="GPCRRHODOPSN"/>
</dbReference>
<dbReference type="GO" id="GO:0004984">
    <property type="term" value="F:olfactory receptor activity"/>
    <property type="evidence" value="ECO:0007669"/>
    <property type="project" value="TreeGrafter"/>
</dbReference>
<keyword evidence="3" id="KW-0812">Transmembrane</keyword>
<evidence type="ECO:0000256" key="8">
    <source>
        <dbReference type="ARBA" id="ARBA00023170"/>
    </source>
</evidence>
<keyword evidence="6" id="KW-0807">Transducer</keyword>
<dbReference type="PANTHER" id="PTHR26454:SF73">
    <property type="entry name" value="OLFACTORY RECEPTOR"/>
    <property type="match status" value="1"/>
</dbReference>
<evidence type="ECO:0000256" key="1">
    <source>
        <dbReference type="ARBA" id="ARBA00004651"/>
    </source>
</evidence>
<organism evidence="9 10">
    <name type="scientific">Corvus moneduloides</name>
    <name type="common">New Caledonian crow</name>
    <dbReference type="NCBI Taxonomy" id="1196302"/>
    <lineage>
        <taxon>Eukaryota</taxon>
        <taxon>Metazoa</taxon>
        <taxon>Chordata</taxon>
        <taxon>Craniata</taxon>
        <taxon>Vertebrata</taxon>
        <taxon>Euteleostomi</taxon>
        <taxon>Archelosauria</taxon>
        <taxon>Archosauria</taxon>
        <taxon>Dinosauria</taxon>
        <taxon>Saurischia</taxon>
        <taxon>Theropoda</taxon>
        <taxon>Coelurosauria</taxon>
        <taxon>Aves</taxon>
        <taxon>Neognathae</taxon>
        <taxon>Neoaves</taxon>
        <taxon>Telluraves</taxon>
        <taxon>Australaves</taxon>
        <taxon>Passeriformes</taxon>
        <taxon>Corvoidea</taxon>
        <taxon>Corvidae</taxon>
        <taxon>Corvus</taxon>
    </lineage>
</organism>
<dbReference type="InterPro" id="IPR000276">
    <property type="entry name" value="GPCR_Rhodpsn"/>
</dbReference>
<dbReference type="GO" id="GO:0004930">
    <property type="term" value="F:G protein-coupled receptor activity"/>
    <property type="evidence" value="ECO:0007669"/>
    <property type="project" value="UniProtKB-KW"/>
</dbReference>
<keyword evidence="2" id="KW-1003">Cell membrane</keyword>
<dbReference type="Pfam" id="PF00001">
    <property type="entry name" value="7tm_1"/>
    <property type="match status" value="1"/>
</dbReference>
<dbReference type="PANTHER" id="PTHR26454">
    <property type="entry name" value="OLFACTORY RECEPTOR"/>
    <property type="match status" value="1"/>
</dbReference>
<keyword evidence="10" id="KW-1185">Reference proteome</keyword>
<keyword evidence="8" id="KW-0675">Receptor</keyword>
<reference evidence="9" key="2">
    <citation type="submission" date="2025-08" db="UniProtKB">
        <authorList>
            <consortium name="Ensembl"/>
        </authorList>
    </citation>
    <scope>IDENTIFICATION</scope>
</reference>
<dbReference type="GO" id="GO:0005886">
    <property type="term" value="C:plasma membrane"/>
    <property type="evidence" value="ECO:0007669"/>
    <property type="project" value="UniProtKB-SubCell"/>
</dbReference>
<evidence type="ECO:0000256" key="4">
    <source>
        <dbReference type="ARBA" id="ARBA00022725"/>
    </source>
</evidence>
<dbReference type="Gene3D" id="1.20.1070.10">
    <property type="entry name" value="Rhodopsin 7-helix transmembrane proteins"/>
    <property type="match status" value="1"/>
</dbReference>
<keyword evidence="7" id="KW-0472">Membrane</keyword>
<name>A0A8U7NXS8_CORMO</name>
<sequence length="238" mass="27439">MCNRSHTQVKEFILFGFLSSQHLQVFLFVFFRSVYVLTVMGNLCIIVFVSTHHPRHHPMYYFPCNFAFLEIWFTTACIPKTLANLMYFVFSFGCTEYFFLAAMAYDHYLAVCYPLSYSTIMTSTLSRGLAVGSLGGWFPGHFSASAFDFQVVFLWIPSAQGWQRSFSTFSSHLIVVIIWYCFTIFLHVKPSIKAPLELKGMRKSFTILNTAVTSLLNPFIYTFRNTEVKNILTKALSR</sequence>
<accession>A0A8U7NXS8</accession>
<dbReference type="SUPFAM" id="SSF81321">
    <property type="entry name" value="Family A G protein-coupled receptor-like"/>
    <property type="match status" value="1"/>
</dbReference>
<keyword evidence="6" id="KW-0297">G-protein coupled receptor</keyword>
<evidence type="ECO:0000256" key="5">
    <source>
        <dbReference type="ARBA" id="ARBA00022989"/>
    </source>
</evidence>